<dbReference type="AlphaFoldDB" id="A0A432MLH9"/>
<dbReference type="InterPro" id="IPR006311">
    <property type="entry name" value="TAT_signal"/>
</dbReference>
<dbReference type="RefSeq" id="WP_126724776.1">
    <property type="nucleotide sequence ID" value="NZ_RYZH01000012.1"/>
</dbReference>
<dbReference type="OrthoDB" id="1394308at2"/>
<dbReference type="Proteomes" id="UP000280296">
    <property type="component" value="Unassembled WGS sequence"/>
</dbReference>
<proteinExistence type="predicted"/>
<reference evidence="1 2" key="2">
    <citation type="submission" date="2019-01" db="EMBL/GenBank/DDBJ databases">
        <title>Tautonia sociabilis, a novel thermotolerant planctomycete of Isosphaeraceae family, isolated from a 4000 m deep subterranean habitat.</title>
        <authorList>
            <person name="Kovaleva O.L."/>
            <person name="Elcheninov A.G."/>
            <person name="Van Heerden E."/>
            <person name="Toshchakov S.V."/>
            <person name="Novikov A."/>
            <person name="Bonch-Osmolovskaya E.A."/>
            <person name="Kublanov I.V."/>
        </authorList>
    </citation>
    <scope>NUCLEOTIDE SEQUENCE [LARGE SCALE GENOMIC DNA]</scope>
    <source>
        <strain evidence="1 2">GM2012</strain>
    </source>
</reference>
<keyword evidence="2" id="KW-1185">Reference proteome</keyword>
<evidence type="ECO:0000313" key="1">
    <source>
        <dbReference type="EMBL" id="RUL88262.1"/>
    </source>
</evidence>
<dbReference type="PROSITE" id="PS51318">
    <property type="entry name" value="TAT"/>
    <property type="match status" value="1"/>
</dbReference>
<organism evidence="1 2">
    <name type="scientific">Tautonia sociabilis</name>
    <dbReference type="NCBI Taxonomy" id="2080755"/>
    <lineage>
        <taxon>Bacteria</taxon>
        <taxon>Pseudomonadati</taxon>
        <taxon>Planctomycetota</taxon>
        <taxon>Planctomycetia</taxon>
        <taxon>Isosphaerales</taxon>
        <taxon>Isosphaeraceae</taxon>
        <taxon>Tautonia</taxon>
    </lineage>
</organism>
<sequence>MTGPTPARPTRRTFLASTAAAAAAGAALGAAPARRRERKKIALIGTESRTHSHAQHFIDRFLVGYAWHGGWYTPEVELVSLYIDQFPEGDLARGQSERHGVPIHPTIAEALTLGTGELAVDGVVIIGEHGDYPKTEIGQTLYPRYEFFKQVVEVFEGSGRSVPVFNDKHLSTQWDRCVEMVADSRRLGFPFLAGSSLPVTWRLPAIDMPNDVPLVESVCVGYGGADSYDFHGLETAQCMSERRKGGEVGISRVQALRGDAIWDMLAGREETTRLFLSALCRSHTLPVENGYPTDPPSIEWARRNFQNPFAYFIEHRDGFRTTLFMMPVIQDFTYAGLLEGGEVVSCQMYLPMPGRAASTADFFNPLVHHIERMVLDGRAPYPVERTLLTSGMTMAGVASLARGGEVVETPEMEVVYSAPRESQFVNAPGAES</sequence>
<evidence type="ECO:0000313" key="2">
    <source>
        <dbReference type="Proteomes" id="UP000280296"/>
    </source>
</evidence>
<comment type="caution">
    <text evidence="1">The sequence shown here is derived from an EMBL/GenBank/DDBJ whole genome shotgun (WGS) entry which is preliminary data.</text>
</comment>
<name>A0A432MLH9_9BACT</name>
<reference evidence="1 2" key="1">
    <citation type="submission" date="2018-12" db="EMBL/GenBank/DDBJ databases">
        <authorList>
            <person name="Toschakov S.V."/>
        </authorList>
    </citation>
    <scope>NUCLEOTIDE SEQUENCE [LARGE SCALE GENOMIC DNA]</scope>
    <source>
        <strain evidence="1 2">GM2012</strain>
    </source>
</reference>
<evidence type="ECO:0008006" key="3">
    <source>
        <dbReference type="Google" id="ProtNLM"/>
    </source>
</evidence>
<gene>
    <name evidence="1" type="ORF">TsocGM_07965</name>
</gene>
<accession>A0A432MLH9</accession>
<dbReference type="EMBL" id="RYZH01000012">
    <property type="protein sequence ID" value="RUL88262.1"/>
    <property type="molecule type" value="Genomic_DNA"/>
</dbReference>
<protein>
    <recommendedName>
        <fullName evidence="3">Gfo/Idh/MocA family oxidoreductase</fullName>
    </recommendedName>
</protein>